<dbReference type="InterPro" id="IPR046462">
    <property type="entry name" value="TerL_nuclease"/>
</dbReference>
<dbReference type="Pfam" id="PF20441">
    <property type="entry name" value="TerL_nuclease"/>
    <property type="match status" value="1"/>
</dbReference>
<gene>
    <name evidence="3" type="ORF">DXA53_01620</name>
</gene>
<evidence type="ECO:0000313" key="4">
    <source>
        <dbReference type="Proteomes" id="UP000284434"/>
    </source>
</evidence>
<dbReference type="Gene3D" id="3.40.50.300">
    <property type="entry name" value="P-loop containing nucleotide triphosphate hydrolases"/>
    <property type="match status" value="1"/>
</dbReference>
<evidence type="ECO:0000313" key="3">
    <source>
        <dbReference type="EMBL" id="RGY09507.1"/>
    </source>
</evidence>
<dbReference type="EMBL" id="QSCO01000002">
    <property type="protein sequence ID" value="RGY09507.1"/>
    <property type="molecule type" value="Genomic_DNA"/>
</dbReference>
<dbReference type="InterPro" id="IPR027417">
    <property type="entry name" value="P-loop_NTPase"/>
</dbReference>
<accession>A0A413IG86</accession>
<dbReference type="Proteomes" id="UP000284434">
    <property type="component" value="Unassembled WGS sequence"/>
</dbReference>
<protein>
    <submittedName>
        <fullName evidence="3">Terminase large subunit</fullName>
    </submittedName>
</protein>
<comment type="caution">
    <text evidence="3">The sequence shown here is derived from an EMBL/GenBank/DDBJ whole genome shotgun (WGS) entry which is preliminary data.</text>
</comment>
<dbReference type="AlphaFoldDB" id="A0A413IG86"/>
<evidence type="ECO:0000259" key="2">
    <source>
        <dbReference type="Pfam" id="PF20441"/>
    </source>
</evidence>
<reference evidence="3 4" key="1">
    <citation type="submission" date="2018-08" db="EMBL/GenBank/DDBJ databases">
        <title>A genome reference for cultivated species of the human gut microbiota.</title>
        <authorList>
            <person name="Zou Y."/>
            <person name="Xue W."/>
            <person name="Luo G."/>
        </authorList>
    </citation>
    <scope>NUCLEOTIDE SEQUENCE [LARGE SCALE GENOMIC DNA]</scope>
    <source>
        <strain evidence="3 4">OF03-11</strain>
    </source>
</reference>
<dbReference type="PANTHER" id="PTHR41287:SF1">
    <property type="entry name" value="PROTEIN YMFN"/>
    <property type="match status" value="1"/>
</dbReference>
<organism evidence="3 4">
    <name type="scientific">Odoribacter splanchnicus</name>
    <dbReference type="NCBI Taxonomy" id="28118"/>
    <lineage>
        <taxon>Bacteria</taxon>
        <taxon>Pseudomonadati</taxon>
        <taxon>Bacteroidota</taxon>
        <taxon>Bacteroidia</taxon>
        <taxon>Bacteroidales</taxon>
        <taxon>Odoribacteraceae</taxon>
        <taxon>Odoribacter</taxon>
    </lineage>
</organism>
<dbReference type="GO" id="GO:0004519">
    <property type="term" value="F:endonuclease activity"/>
    <property type="evidence" value="ECO:0007669"/>
    <property type="project" value="InterPro"/>
</dbReference>
<evidence type="ECO:0000259" key="1">
    <source>
        <dbReference type="Pfam" id="PF03354"/>
    </source>
</evidence>
<name>A0A413IG86_9BACT</name>
<dbReference type="RefSeq" id="WP_118102743.1">
    <property type="nucleotide sequence ID" value="NZ_QSCO01000002.1"/>
</dbReference>
<proteinExistence type="predicted"/>
<dbReference type="InterPro" id="IPR046461">
    <property type="entry name" value="TerL_ATPase"/>
</dbReference>
<dbReference type="PANTHER" id="PTHR41287">
    <property type="match status" value="1"/>
</dbReference>
<dbReference type="InterPro" id="IPR005021">
    <property type="entry name" value="Terminase_largesu-like"/>
</dbReference>
<dbReference type="Pfam" id="PF03354">
    <property type="entry name" value="TerL_ATPase"/>
    <property type="match status" value="1"/>
</dbReference>
<feature type="domain" description="Terminase large subunit-like ATPase" evidence="1">
    <location>
        <begin position="83"/>
        <end position="253"/>
    </location>
</feature>
<sequence length="571" mass="65235">MKRKKSEIYKEKALHYIDRVMSGERIAGRYEKLAVKRHLDDLRFATEKGLYFDEKAAKKALVFFTLLKHFKGEWAGRELELEDWQCFIIWCLFGWFRSGGVRRFNYANIEVARKNGKTTFAAGIALYMMIFDGEAGAEIYSAAVDKDQAKICWQAAKKMVENSPALQKYLDTYTTSIVMESTASTFKPLSKDNGNKDGLNPHCAICDERHAWPTDDIFNVIKSGMGARKQPLIFTITTAGFNMESPYYQSRKVMIDILEGIKQQENEFVMIFCPDKKDGKECPEDDNWKDPHTWEKANPNIGISVSYDYMERELQDAINKGGTTEVNFKTKNCNMWVDAPDVWIPDDIVTANSRGITDDDLIGLECYAGLDLASHVDINALALFFPEVKAVKMFFWIPEGKVKEKEDKVDYRRWADEGYIKVTPGDVIDIDFQVADIAKICRQYTVKNLAFDPAKAYHGTIQGLQKSGLDDILDEFAQSMMNMSEPTKKLEAFVRDRILDLMNNPVLRWMFRNVVIYKDANDNIKLDKKKSPNKIDGVVAIVDAIGGMMSVEADDQKKIMYGNHSLRTIKI</sequence>
<feature type="domain" description="Terminase large subunit-like endonuclease" evidence="2">
    <location>
        <begin position="281"/>
        <end position="548"/>
    </location>
</feature>